<dbReference type="Proteomes" id="UP000769780">
    <property type="component" value="Unassembled WGS sequence"/>
</dbReference>
<name>A0ABS7K4V0_9BACI</name>
<feature type="transmembrane region" description="Helical" evidence="1">
    <location>
        <begin position="62"/>
        <end position="87"/>
    </location>
</feature>
<feature type="transmembrane region" description="Helical" evidence="1">
    <location>
        <begin position="31"/>
        <end position="50"/>
    </location>
</feature>
<feature type="transmembrane region" description="Helical" evidence="1">
    <location>
        <begin position="93"/>
        <end position="113"/>
    </location>
</feature>
<feature type="transmembrane region" description="Helical" evidence="1">
    <location>
        <begin position="159"/>
        <end position="179"/>
    </location>
</feature>
<accession>A0ABS7K4V0</accession>
<feature type="transmembrane region" description="Helical" evidence="1">
    <location>
        <begin position="120"/>
        <end position="139"/>
    </location>
</feature>
<keyword evidence="1" id="KW-1133">Transmembrane helix</keyword>
<proteinExistence type="predicted"/>
<keyword evidence="1" id="KW-0812">Transmembrane</keyword>
<evidence type="ECO:0000256" key="1">
    <source>
        <dbReference type="SAM" id="Phobius"/>
    </source>
</evidence>
<organism evidence="2 3">
    <name type="scientific">Mesobacillus maritimus</name>
    <dbReference type="NCBI Taxonomy" id="1643336"/>
    <lineage>
        <taxon>Bacteria</taxon>
        <taxon>Bacillati</taxon>
        <taxon>Bacillota</taxon>
        <taxon>Bacilli</taxon>
        <taxon>Bacillales</taxon>
        <taxon>Bacillaceae</taxon>
        <taxon>Mesobacillus</taxon>
    </lineage>
</organism>
<keyword evidence="3" id="KW-1185">Reference proteome</keyword>
<comment type="caution">
    <text evidence="2">The sequence shown here is derived from an EMBL/GenBank/DDBJ whole genome shotgun (WGS) entry which is preliminary data.</text>
</comment>
<protein>
    <submittedName>
        <fullName evidence="2">Uncharacterized protein</fullName>
    </submittedName>
</protein>
<evidence type="ECO:0000313" key="3">
    <source>
        <dbReference type="Proteomes" id="UP000769780"/>
    </source>
</evidence>
<reference evidence="2 3" key="1">
    <citation type="submission" date="2020-07" db="EMBL/GenBank/DDBJ databases">
        <title>Fungal Genomes of the International Space Station.</title>
        <authorList>
            <person name="Seuylemezian A."/>
            <person name="Singh N.K."/>
            <person name="Wood J."/>
            <person name="Venkateswaran K."/>
        </authorList>
    </citation>
    <scope>NUCLEOTIDE SEQUENCE [LARGE SCALE GENOMIC DNA]</scope>
    <source>
        <strain evidence="2 3">PL-B2</strain>
    </source>
</reference>
<dbReference type="EMBL" id="JACWFH010000012">
    <property type="protein sequence ID" value="MBY0097229.1"/>
    <property type="molecule type" value="Genomic_DNA"/>
</dbReference>
<gene>
    <name evidence="2" type="ORF">H0185_10535</name>
</gene>
<evidence type="ECO:0000313" key="2">
    <source>
        <dbReference type="EMBL" id="MBY0097229.1"/>
    </source>
</evidence>
<sequence length="186" mass="20291">MGYVNAIPDDIRSVQFAFCKHSKGRRLVTCAFLACMATILQAAGGFLPGIGYMISPFATLPILIGAMFALRMGVLSYSLTTLLLLILVPSELFIFPFTTGLLGIGIGAAFSLFNKKSSIIVTGASFLTVGIMSLLYLFHYPVLGPVLSGSFSFRASVGIFLFSFFYSWIWVEIGLFFFIKLKSIFA</sequence>
<keyword evidence="1" id="KW-0472">Membrane</keyword>